<keyword evidence="2" id="KW-1185">Reference proteome</keyword>
<organism evidence="1 2">
    <name type="scientific">Bugula neritina</name>
    <name type="common">Brown bryozoan</name>
    <name type="synonym">Sertularia neritina</name>
    <dbReference type="NCBI Taxonomy" id="10212"/>
    <lineage>
        <taxon>Eukaryota</taxon>
        <taxon>Metazoa</taxon>
        <taxon>Spiralia</taxon>
        <taxon>Lophotrochozoa</taxon>
        <taxon>Bryozoa</taxon>
        <taxon>Gymnolaemata</taxon>
        <taxon>Cheilostomatida</taxon>
        <taxon>Flustrina</taxon>
        <taxon>Buguloidea</taxon>
        <taxon>Bugulidae</taxon>
        <taxon>Bugula</taxon>
    </lineage>
</organism>
<comment type="caution">
    <text evidence="1">The sequence shown here is derived from an EMBL/GenBank/DDBJ whole genome shotgun (WGS) entry which is preliminary data.</text>
</comment>
<dbReference type="EMBL" id="VXIV02002054">
    <property type="protein sequence ID" value="KAF6027660.1"/>
    <property type="molecule type" value="Genomic_DNA"/>
</dbReference>
<dbReference type="GO" id="GO:0016460">
    <property type="term" value="C:myosin II complex"/>
    <property type="evidence" value="ECO:0007669"/>
    <property type="project" value="TreeGrafter"/>
</dbReference>
<dbReference type="SUPFAM" id="SSF47473">
    <property type="entry name" value="EF-hand"/>
    <property type="match status" value="1"/>
</dbReference>
<dbReference type="Proteomes" id="UP000593567">
    <property type="component" value="Unassembled WGS sequence"/>
</dbReference>
<dbReference type="Gene3D" id="1.10.238.10">
    <property type="entry name" value="EF-hand"/>
    <property type="match status" value="1"/>
</dbReference>
<protein>
    <submittedName>
        <fullName evidence="1">Mlc-c</fullName>
    </submittedName>
</protein>
<sequence length="79" mass="9115">MGTISKAELRHVLTQLGEKMTEDEVEAMFQGFEDSQGNINYEGKLVSESRMFFCSSWWELLVSHVISYLDFSLVIYISL</sequence>
<dbReference type="AlphaFoldDB" id="A0A7J7JMW5"/>
<dbReference type="InterPro" id="IPR011992">
    <property type="entry name" value="EF-hand-dom_pair"/>
</dbReference>
<dbReference type="PANTHER" id="PTHR23048">
    <property type="entry name" value="MYOSIN LIGHT CHAIN 1, 3"/>
    <property type="match status" value="1"/>
</dbReference>
<evidence type="ECO:0000313" key="2">
    <source>
        <dbReference type="Proteomes" id="UP000593567"/>
    </source>
</evidence>
<gene>
    <name evidence="1" type="ORF">EB796_014028</name>
</gene>
<dbReference type="OrthoDB" id="5959761at2759"/>
<evidence type="ECO:0000313" key="1">
    <source>
        <dbReference type="EMBL" id="KAF6027660.1"/>
    </source>
</evidence>
<accession>A0A7J7JMW5</accession>
<name>A0A7J7JMW5_BUGNE</name>
<dbReference type="PANTHER" id="PTHR23048:SF49">
    <property type="entry name" value="FI08416P-RELATED"/>
    <property type="match status" value="1"/>
</dbReference>
<reference evidence="1" key="1">
    <citation type="submission" date="2020-06" db="EMBL/GenBank/DDBJ databases">
        <title>Draft genome of Bugula neritina, a colonial animal packing powerful symbionts and potential medicines.</title>
        <authorList>
            <person name="Rayko M."/>
        </authorList>
    </citation>
    <scope>NUCLEOTIDE SEQUENCE [LARGE SCALE GENOMIC DNA]</scope>
    <source>
        <strain evidence="1">Kwan_BN1</strain>
    </source>
</reference>
<dbReference type="InterPro" id="IPR050230">
    <property type="entry name" value="CALM/Myosin/TropC-like"/>
</dbReference>
<proteinExistence type="predicted"/>